<protein>
    <submittedName>
        <fullName evidence="1">Gliding motility-associated lipoprotein GldH</fullName>
    </submittedName>
</protein>
<organism evidence="1 2">
    <name type="scientific">Prevotella corporis</name>
    <dbReference type="NCBI Taxonomy" id="28128"/>
    <lineage>
        <taxon>Bacteria</taxon>
        <taxon>Pseudomonadati</taxon>
        <taxon>Bacteroidota</taxon>
        <taxon>Bacteroidia</taxon>
        <taxon>Bacteroidales</taxon>
        <taxon>Prevotellaceae</taxon>
        <taxon>Prevotella</taxon>
    </lineage>
</organism>
<dbReference type="STRING" id="28128.HMPREF3226_01072"/>
<dbReference type="EMBL" id="LRQG01000076">
    <property type="protein sequence ID" value="KXA40344.1"/>
    <property type="molecule type" value="Genomic_DNA"/>
</dbReference>
<sequence length="164" mass="18775">MRTKVDTLLYLVLLVASVVGFCSCDDARTYDHYESIMMSGWERNDTASFTVPRQWEGYYSLELGIRATMKYPYKNISLIMEGKIIPDKKKAAYRTFQDTITCNIIDDNGRLVGKRGISNTEIMRFTTGLNINRGDSLYITVRHIMSREQLPGISDVGIKLTKIR</sequence>
<gene>
    <name evidence="1" type="ORF">HMPREF3226_01072</name>
</gene>
<accession>A0A133QBT3</accession>
<proteinExistence type="predicted"/>
<dbReference type="PROSITE" id="PS51257">
    <property type="entry name" value="PROKAR_LIPOPROTEIN"/>
    <property type="match status" value="1"/>
</dbReference>
<dbReference type="AlphaFoldDB" id="A0A133QBT3"/>
<dbReference type="OrthoDB" id="982482at2"/>
<dbReference type="eggNOG" id="ENOG50312MU">
    <property type="taxonomic scope" value="Bacteria"/>
</dbReference>
<keyword evidence="2" id="KW-1185">Reference proteome</keyword>
<dbReference type="Proteomes" id="UP000070533">
    <property type="component" value="Unassembled WGS sequence"/>
</dbReference>
<comment type="caution">
    <text evidence="1">The sequence shown here is derived from an EMBL/GenBank/DDBJ whole genome shotgun (WGS) entry which is preliminary data.</text>
</comment>
<evidence type="ECO:0000313" key="1">
    <source>
        <dbReference type="EMBL" id="KXA40344.1"/>
    </source>
</evidence>
<dbReference type="PATRIC" id="fig|28128.5.peg.1085"/>
<evidence type="ECO:0000313" key="2">
    <source>
        <dbReference type="Proteomes" id="UP000070533"/>
    </source>
</evidence>
<dbReference type="InterPro" id="IPR020018">
    <property type="entry name" value="Motility-assoc_lipoprot_GldH"/>
</dbReference>
<dbReference type="Pfam" id="PF14109">
    <property type="entry name" value="GldH_lipo"/>
    <property type="match status" value="1"/>
</dbReference>
<keyword evidence="1" id="KW-0449">Lipoprotein</keyword>
<dbReference type="RefSeq" id="WP_025877074.1">
    <property type="nucleotide sequence ID" value="NZ_BAAAXP010000029.1"/>
</dbReference>
<name>A0A133QBT3_9BACT</name>
<reference evidence="2" key="1">
    <citation type="submission" date="2016-01" db="EMBL/GenBank/DDBJ databases">
        <authorList>
            <person name="Mitreva M."/>
            <person name="Pepin K.H."/>
            <person name="Mihindukulasuriya K.A."/>
            <person name="Fulton R."/>
            <person name="Fronick C."/>
            <person name="O'Laughlin M."/>
            <person name="Miner T."/>
            <person name="Herter B."/>
            <person name="Rosa B.A."/>
            <person name="Cordes M."/>
            <person name="Tomlinson C."/>
            <person name="Wollam A."/>
            <person name="Palsikar V.B."/>
            <person name="Mardis E.R."/>
            <person name="Wilson R.K."/>
        </authorList>
    </citation>
    <scope>NUCLEOTIDE SEQUENCE [LARGE SCALE GENOMIC DNA]</scope>
    <source>
        <strain evidence="2">MJR7716</strain>
    </source>
</reference>